<dbReference type="PANTHER" id="PTHR20854">
    <property type="entry name" value="INOSITOL MONOPHOSPHATASE"/>
    <property type="match status" value="1"/>
</dbReference>
<name>A0ABP6M4A5_9MICC</name>
<gene>
    <name evidence="1" type="ORF">GCM10010529_29790</name>
</gene>
<dbReference type="Gene3D" id="3.40.190.80">
    <property type="match status" value="1"/>
</dbReference>
<organism evidence="1 2">
    <name type="scientific">Nesterenkonia aethiopica</name>
    <dbReference type="NCBI Taxonomy" id="269144"/>
    <lineage>
        <taxon>Bacteria</taxon>
        <taxon>Bacillati</taxon>
        <taxon>Actinomycetota</taxon>
        <taxon>Actinomycetes</taxon>
        <taxon>Micrococcales</taxon>
        <taxon>Micrococcaceae</taxon>
        <taxon>Nesterenkonia</taxon>
    </lineage>
</organism>
<dbReference type="EMBL" id="BAAAVT010000029">
    <property type="protein sequence ID" value="GAA3076246.1"/>
    <property type="molecule type" value="Genomic_DNA"/>
</dbReference>
<evidence type="ECO:0000313" key="2">
    <source>
        <dbReference type="Proteomes" id="UP001500236"/>
    </source>
</evidence>
<dbReference type="InterPro" id="IPR000760">
    <property type="entry name" value="Inositol_monophosphatase-like"/>
</dbReference>
<protein>
    <submittedName>
        <fullName evidence="1">Inositol monophosphatase family protein</fullName>
    </submittedName>
</protein>
<dbReference type="Pfam" id="PF00459">
    <property type="entry name" value="Inositol_P"/>
    <property type="match status" value="1"/>
</dbReference>
<dbReference type="RefSeq" id="WP_344684467.1">
    <property type="nucleotide sequence ID" value="NZ_BAAAVT010000029.1"/>
</dbReference>
<proteinExistence type="predicted"/>
<dbReference type="PANTHER" id="PTHR20854:SF4">
    <property type="entry name" value="INOSITOL-1-MONOPHOSPHATASE-RELATED"/>
    <property type="match status" value="1"/>
</dbReference>
<comment type="caution">
    <text evidence="1">The sequence shown here is derived from an EMBL/GenBank/DDBJ whole genome shotgun (WGS) entry which is preliminary data.</text>
</comment>
<dbReference type="Proteomes" id="UP001500236">
    <property type="component" value="Unassembled WGS sequence"/>
</dbReference>
<dbReference type="SUPFAM" id="SSF56655">
    <property type="entry name" value="Carbohydrate phosphatase"/>
    <property type="match status" value="1"/>
</dbReference>
<sequence>MTHTHHDGATDDSLGLARIARRAAEAVADDIRQAFTETVEVEHKTSEFDPVTEVDRSSERRIREILAEATPQAAIAGEEFGSTEPTDSVGSASLRWHIDPIDGTHNFIAGIPYISTSVAAEVEGVIVAGAVHDPLRRETFWASDDQAWVDDSVLASAAEDPGRPGVLTSQPFQGLRSTGAELEELVEICRSFGIVRNPGSFALQVAHVAAGRASGAFELTGAAPWDIAGGIAVAQATGCTHLRLGQAPPGFGDWASHSYLITRDPAQAAEIGPRLTRLMTHGEVPEVFAKFMAI</sequence>
<accession>A0ABP6M4A5</accession>
<dbReference type="Gene3D" id="3.30.540.10">
    <property type="entry name" value="Fructose-1,6-Bisphosphatase, subunit A, domain 1"/>
    <property type="match status" value="1"/>
</dbReference>
<dbReference type="PRINTS" id="PR00377">
    <property type="entry name" value="IMPHPHTASES"/>
</dbReference>
<evidence type="ECO:0000313" key="1">
    <source>
        <dbReference type="EMBL" id="GAA3076246.1"/>
    </source>
</evidence>
<keyword evidence="2" id="KW-1185">Reference proteome</keyword>
<reference evidence="2" key="1">
    <citation type="journal article" date="2019" name="Int. J. Syst. Evol. Microbiol.">
        <title>The Global Catalogue of Microorganisms (GCM) 10K type strain sequencing project: providing services to taxonomists for standard genome sequencing and annotation.</title>
        <authorList>
            <consortium name="The Broad Institute Genomics Platform"/>
            <consortium name="The Broad Institute Genome Sequencing Center for Infectious Disease"/>
            <person name="Wu L."/>
            <person name="Ma J."/>
        </authorList>
    </citation>
    <scope>NUCLEOTIDE SEQUENCE [LARGE SCALE GENOMIC DNA]</scope>
    <source>
        <strain evidence="2">JCM 14309</strain>
    </source>
</reference>